<accession>A0AAV0FHL5</accession>
<dbReference type="EMBL" id="CAMAPF010000984">
    <property type="protein sequence ID" value="CAH9134917.1"/>
    <property type="molecule type" value="Genomic_DNA"/>
</dbReference>
<protein>
    <submittedName>
        <fullName evidence="2">Uncharacterized protein</fullName>
    </submittedName>
</protein>
<organism evidence="2 3">
    <name type="scientific">Cuscuta epithymum</name>
    <dbReference type="NCBI Taxonomy" id="186058"/>
    <lineage>
        <taxon>Eukaryota</taxon>
        <taxon>Viridiplantae</taxon>
        <taxon>Streptophyta</taxon>
        <taxon>Embryophyta</taxon>
        <taxon>Tracheophyta</taxon>
        <taxon>Spermatophyta</taxon>
        <taxon>Magnoliopsida</taxon>
        <taxon>eudicotyledons</taxon>
        <taxon>Gunneridae</taxon>
        <taxon>Pentapetalae</taxon>
        <taxon>asterids</taxon>
        <taxon>lamiids</taxon>
        <taxon>Solanales</taxon>
        <taxon>Convolvulaceae</taxon>
        <taxon>Cuscuteae</taxon>
        <taxon>Cuscuta</taxon>
        <taxon>Cuscuta subgen. Cuscuta</taxon>
    </lineage>
</organism>
<sequence length="130" mass="15104">MIGFSAPRPEYSADSLNIVQSLHLFIIRPTSTGTSAGILRPQSRDRCRPRLRRANMATLFSSYLRWGETWRKKQHLGRQPYAMMSKAHKSKKAHEGDNKTEKISDEKKTREPNPNKDDKLLCVKMHKRKK</sequence>
<comment type="caution">
    <text evidence="2">The sequence shown here is derived from an EMBL/GenBank/DDBJ whole genome shotgun (WGS) entry which is preliminary data.</text>
</comment>
<dbReference type="Proteomes" id="UP001152523">
    <property type="component" value="Unassembled WGS sequence"/>
</dbReference>
<dbReference type="AlphaFoldDB" id="A0AAV0FHL5"/>
<feature type="compositionally biased region" description="Basic and acidic residues" evidence="1">
    <location>
        <begin position="93"/>
        <end position="121"/>
    </location>
</feature>
<evidence type="ECO:0000313" key="3">
    <source>
        <dbReference type="Proteomes" id="UP001152523"/>
    </source>
</evidence>
<evidence type="ECO:0000313" key="2">
    <source>
        <dbReference type="EMBL" id="CAH9134917.1"/>
    </source>
</evidence>
<evidence type="ECO:0000256" key="1">
    <source>
        <dbReference type="SAM" id="MobiDB-lite"/>
    </source>
</evidence>
<keyword evidence="3" id="KW-1185">Reference proteome</keyword>
<feature type="region of interest" description="Disordered" evidence="1">
    <location>
        <begin position="75"/>
        <end position="130"/>
    </location>
</feature>
<name>A0AAV0FHL5_9ASTE</name>
<gene>
    <name evidence="2" type="ORF">CEPIT_LOCUS34115</name>
</gene>
<proteinExistence type="predicted"/>
<reference evidence="2" key="1">
    <citation type="submission" date="2022-07" db="EMBL/GenBank/DDBJ databases">
        <authorList>
            <person name="Macas J."/>
            <person name="Novak P."/>
            <person name="Neumann P."/>
        </authorList>
    </citation>
    <scope>NUCLEOTIDE SEQUENCE</scope>
</reference>